<evidence type="ECO:0000256" key="2">
    <source>
        <dbReference type="SAM" id="SignalP"/>
    </source>
</evidence>
<feature type="domain" description="DUF2059" evidence="3">
    <location>
        <begin position="103"/>
        <end position="145"/>
    </location>
</feature>
<dbReference type="InterPro" id="IPR018637">
    <property type="entry name" value="DUF2059"/>
</dbReference>
<sequence length="196" mass="22167">MTLRLFVLAALLITTPTFAQTPSDESVNKLIQLTESEKVLEINHEVGIQAATEAIWQQALPQPKMGDQTQRNQIIDIVDEFQENVKKRIFSPSMREAELNVLRRALKQNYTQEEIDAQLQFYSTPIGRQIIAKQAVYVEQTARDLAELTQKRYAAAIEAELPQSMAKFQALNAKKSPKATTKSPKKTSPKNKQKAK</sequence>
<dbReference type="EMBL" id="UFSO01000003">
    <property type="protein sequence ID" value="SSY81013.1"/>
    <property type="molecule type" value="Genomic_DNA"/>
</dbReference>
<evidence type="ECO:0000256" key="1">
    <source>
        <dbReference type="SAM" id="MobiDB-lite"/>
    </source>
</evidence>
<feature type="compositionally biased region" description="Basic residues" evidence="1">
    <location>
        <begin position="183"/>
        <end position="196"/>
    </location>
</feature>
<organism evidence="4 5">
    <name type="scientific">Alysiella crassa</name>
    <dbReference type="NCBI Taxonomy" id="153491"/>
    <lineage>
        <taxon>Bacteria</taxon>
        <taxon>Pseudomonadati</taxon>
        <taxon>Pseudomonadota</taxon>
        <taxon>Betaproteobacteria</taxon>
        <taxon>Neisseriales</taxon>
        <taxon>Neisseriaceae</taxon>
        <taxon>Alysiella</taxon>
    </lineage>
</organism>
<dbReference type="AlphaFoldDB" id="A0A376BW39"/>
<dbReference type="RefSeq" id="WP_034291115.1">
    <property type="nucleotide sequence ID" value="NZ_CP091519.2"/>
</dbReference>
<reference evidence="4 5" key="1">
    <citation type="submission" date="2018-06" db="EMBL/GenBank/DDBJ databases">
        <authorList>
            <consortium name="Pathogen Informatics"/>
            <person name="Doyle S."/>
        </authorList>
    </citation>
    <scope>NUCLEOTIDE SEQUENCE [LARGE SCALE GENOMIC DNA]</scope>
    <source>
        <strain evidence="4 5">NCTC10283</strain>
    </source>
</reference>
<proteinExistence type="predicted"/>
<evidence type="ECO:0000313" key="5">
    <source>
        <dbReference type="Proteomes" id="UP000254209"/>
    </source>
</evidence>
<feature type="chain" id="PRO_5017027726" evidence="2">
    <location>
        <begin position="20"/>
        <end position="196"/>
    </location>
</feature>
<dbReference type="Proteomes" id="UP000254209">
    <property type="component" value="Unassembled WGS sequence"/>
</dbReference>
<feature type="region of interest" description="Disordered" evidence="1">
    <location>
        <begin position="168"/>
        <end position="196"/>
    </location>
</feature>
<protein>
    <submittedName>
        <fullName evidence="4">Uncharacterized protein conserved in bacteria</fullName>
    </submittedName>
</protein>
<dbReference type="OrthoDB" id="490569at2"/>
<feature type="signal peptide" evidence="2">
    <location>
        <begin position="1"/>
        <end position="19"/>
    </location>
</feature>
<gene>
    <name evidence="4" type="ORF">NCTC10283_02577</name>
</gene>
<name>A0A376BW39_9NEIS</name>
<evidence type="ECO:0000259" key="3">
    <source>
        <dbReference type="Pfam" id="PF09832"/>
    </source>
</evidence>
<keyword evidence="5" id="KW-1185">Reference proteome</keyword>
<dbReference type="Pfam" id="PF09832">
    <property type="entry name" value="DUF2059"/>
    <property type="match status" value="1"/>
</dbReference>
<dbReference type="STRING" id="1120980.GCA_000745955_00371"/>
<accession>A0A376BW39</accession>
<evidence type="ECO:0000313" key="4">
    <source>
        <dbReference type="EMBL" id="SSY81013.1"/>
    </source>
</evidence>
<keyword evidence="2" id="KW-0732">Signal</keyword>